<keyword evidence="4 7" id="KW-0732">Signal</keyword>
<dbReference type="GO" id="GO:1901359">
    <property type="term" value="F:tungstate binding"/>
    <property type="evidence" value="ECO:0007669"/>
    <property type="project" value="UniProtKB-ARBA"/>
</dbReference>
<evidence type="ECO:0000256" key="5">
    <source>
        <dbReference type="ARBA" id="ARBA00062515"/>
    </source>
</evidence>
<keyword evidence="2 6" id="KW-0500">Molybdenum</keyword>
<dbReference type="InterPro" id="IPR005950">
    <property type="entry name" value="ModA"/>
</dbReference>
<proteinExistence type="inferred from homology"/>
<dbReference type="RefSeq" id="WP_308955969.1">
    <property type="nucleotide sequence ID" value="NZ_JAVICY010000008.1"/>
</dbReference>
<feature type="binding site" evidence="6">
    <location>
        <position position="167"/>
    </location>
    <ligand>
        <name>molybdate</name>
        <dbReference type="ChEBI" id="CHEBI:36264"/>
    </ligand>
</feature>
<dbReference type="PANTHER" id="PTHR30632">
    <property type="entry name" value="MOLYBDATE-BINDING PERIPLASMIC PROTEIN"/>
    <property type="match status" value="1"/>
</dbReference>
<evidence type="ECO:0000256" key="6">
    <source>
        <dbReference type="PIRSR" id="PIRSR004846-1"/>
    </source>
</evidence>
<comment type="caution">
    <text evidence="8">The sequence shown here is derived from an EMBL/GenBank/DDBJ whole genome shotgun (WGS) entry which is preliminary data.</text>
</comment>
<evidence type="ECO:0000256" key="2">
    <source>
        <dbReference type="ARBA" id="ARBA00022505"/>
    </source>
</evidence>
<dbReference type="GO" id="GO:0015689">
    <property type="term" value="P:molybdate ion transport"/>
    <property type="evidence" value="ECO:0007669"/>
    <property type="project" value="InterPro"/>
</dbReference>
<feature type="binding site" evidence="6">
    <location>
        <position position="58"/>
    </location>
    <ligand>
        <name>molybdate</name>
        <dbReference type="ChEBI" id="CHEBI:36264"/>
    </ligand>
</feature>
<evidence type="ECO:0000256" key="7">
    <source>
        <dbReference type="SAM" id="SignalP"/>
    </source>
</evidence>
<protein>
    <submittedName>
        <fullName evidence="8">Molybdate ABC transporter substrate-binding protein</fullName>
    </submittedName>
</protein>
<dbReference type="PIRSF" id="PIRSF004846">
    <property type="entry name" value="ModA"/>
    <property type="match status" value="1"/>
</dbReference>
<feature type="signal peptide" evidence="7">
    <location>
        <begin position="1"/>
        <end position="20"/>
    </location>
</feature>
<dbReference type="SUPFAM" id="SSF53850">
    <property type="entry name" value="Periplasmic binding protein-like II"/>
    <property type="match status" value="1"/>
</dbReference>
<comment type="subunit">
    <text evidence="5">The complex is composed of two ATP-binding proteins (ModC), two transmembrane proteins (ModB) and a solute-binding protein (ModA).</text>
</comment>
<dbReference type="GO" id="GO:0030973">
    <property type="term" value="F:molybdate ion binding"/>
    <property type="evidence" value="ECO:0007669"/>
    <property type="project" value="TreeGrafter"/>
</dbReference>
<dbReference type="PANTHER" id="PTHR30632:SF0">
    <property type="entry name" value="SULFATE-BINDING PROTEIN"/>
    <property type="match status" value="1"/>
</dbReference>
<dbReference type="Gene3D" id="3.40.190.10">
    <property type="entry name" value="Periplasmic binding protein-like II"/>
    <property type="match status" value="2"/>
</dbReference>
<sequence>MKFKIFFSICLLGFNANLWAAEITIAAASSLTDAFKVLSLNFEKKYPNTKINLTFASSGTLLQQLRHGAPIDILATADIETMDDAASAQLIQKSTRTNFTSNQLVLIASSQKKLKVSSLKDLRQANIQHIAIGEPLYTPAGRYAKAAMMKDRIWDEVQPKIVKTQNVRQALSYVRMGETDVGFVFSSDIYKNNNQVYKLLNVVTTPIVYPIAVSTTSKNLKHAQDFIRYVKSNEGQQILSEYGFQK</sequence>
<dbReference type="FunFam" id="3.40.190.10:FF:000035">
    <property type="entry name" value="Molybdate ABC transporter substrate-binding protein"/>
    <property type="match status" value="1"/>
</dbReference>
<organism evidence="8 9">
    <name type="scientific">Acinetobacter gerneri</name>
    <dbReference type="NCBI Taxonomy" id="202952"/>
    <lineage>
        <taxon>Bacteria</taxon>
        <taxon>Pseudomonadati</taxon>
        <taxon>Pseudomonadota</taxon>
        <taxon>Gammaproteobacteria</taxon>
        <taxon>Moraxellales</taxon>
        <taxon>Moraxellaceae</taxon>
        <taxon>Acinetobacter</taxon>
    </lineage>
</organism>
<dbReference type="EMBL" id="JAVIDA010000010">
    <property type="protein sequence ID" value="MDQ9071644.1"/>
    <property type="molecule type" value="Genomic_DNA"/>
</dbReference>
<dbReference type="GO" id="GO:0046872">
    <property type="term" value="F:metal ion binding"/>
    <property type="evidence" value="ECO:0007669"/>
    <property type="project" value="UniProtKB-KW"/>
</dbReference>
<feature type="binding site" evidence="6">
    <location>
        <position position="140"/>
    </location>
    <ligand>
        <name>molybdate</name>
        <dbReference type="ChEBI" id="CHEBI:36264"/>
    </ligand>
</feature>
<dbReference type="Pfam" id="PF13531">
    <property type="entry name" value="SBP_bac_11"/>
    <property type="match status" value="1"/>
</dbReference>
<evidence type="ECO:0000256" key="3">
    <source>
        <dbReference type="ARBA" id="ARBA00022723"/>
    </source>
</evidence>
<name>A0AAW8JNA6_9GAMM</name>
<feature type="binding site" evidence="6">
    <location>
        <position position="30"/>
    </location>
    <ligand>
        <name>molybdate</name>
        <dbReference type="ChEBI" id="CHEBI:36264"/>
    </ligand>
</feature>
<dbReference type="NCBIfam" id="TIGR01256">
    <property type="entry name" value="modA"/>
    <property type="match status" value="1"/>
</dbReference>
<feature type="chain" id="PRO_5043656281" evidence="7">
    <location>
        <begin position="21"/>
        <end position="246"/>
    </location>
</feature>
<evidence type="ECO:0000256" key="1">
    <source>
        <dbReference type="ARBA" id="ARBA00009175"/>
    </source>
</evidence>
<evidence type="ECO:0000313" key="9">
    <source>
        <dbReference type="Proteomes" id="UP001243195"/>
    </source>
</evidence>
<comment type="similarity">
    <text evidence="1">Belongs to the bacterial solute-binding protein ModA family.</text>
</comment>
<reference evidence="8" key="1">
    <citation type="submission" date="2023-08" db="EMBL/GenBank/DDBJ databases">
        <title>Emergence of clinically-relevant ST2 carbapenem-resistant Acinetobacter baumannii strains in hospital sewages in Zhejiang, East of China.</title>
        <authorList>
            <person name="Kaichao C."/>
            <person name="Zhang R."/>
        </authorList>
    </citation>
    <scope>NUCLEOTIDE SEQUENCE</scope>
    <source>
        <strain evidence="8">M-SY-60</strain>
    </source>
</reference>
<evidence type="ECO:0000313" key="8">
    <source>
        <dbReference type="EMBL" id="MDQ9071644.1"/>
    </source>
</evidence>
<keyword evidence="3 6" id="KW-0479">Metal-binding</keyword>
<dbReference type="InterPro" id="IPR050682">
    <property type="entry name" value="ModA/WtpA"/>
</dbReference>
<accession>A0AAW8JNA6</accession>
<dbReference type="AlphaFoldDB" id="A0AAW8JNA6"/>
<gene>
    <name evidence="8" type="primary">modA</name>
    <name evidence="8" type="ORF">RFH51_09255</name>
</gene>
<dbReference type="Proteomes" id="UP001243195">
    <property type="component" value="Unassembled WGS sequence"/>
</dbReference>
<evidence type="ECO:0000256" key="4">
    <source>
        <dbReference type="ARBA" id="ARBA00022729"/>
    </source>
</evidence>